<dbReference type="AlphaFoldDB" id="A0A8S4RZF7"/>
<name>A0A8S4RZF7_9NEOP</name>
<evidence type="ECO:0000313" key="3">
    <source>
        <dbReference type="Proteomes" id="UP000838756"/>
    </source>
</evidence>
<proteinExistence type="predicted"/>
<dbReference type="EMBL" id="CAKXAJ010025559">
    <property type="protein sequence ID" value="CAH2240992.1"/>
    <property type="molecule type" value="Genomic_DNA"/>
</dbReference>
<protein>
    <submittedName>
        <fullName evidence="2">Jg19744 protein</fullName>
    </submittedName>
</protein>
<organism evidence="2 3">
    <name type="scientific">Pararge aegeria aegeria</name>
    <dbReference type="NCBI Taxonomy" id="348720"/>
    <lineage>
        <taxon>Eukaryota</taxon>
        <taxon>Metazoa</taxon>
        <taxon>Ecdysozoa</taxon>
        <taxon>Arthropoda</taxon>
        <taxon>Hexapoda</taxon>
        <taxon>Insecta</taxon>
        <taxon>Pterygota</taxon>
        <taxon>Neoptera</taxon>
        <taxon>Endopterygota</taxon>
        <taxon>Lepidoptera</taxon>
        <taxon>Glossata</taxon>
        <taxon>Ditrysia</taxon>
        <taxon>Papilionoidea</taxon>
        <taxon>Nymphalidae</taxon>
        <taxon>Satyrinae</taxon>
        <taxon>Satyrini</taxon>
        <taxon>Parargina</taxon>
        <taxon>Pararge</taxon>
    </lineage>
</organism>
<accession>A0A8S4RZF7</accession>
<dbReference type="Proteomes" id="UP000838756">
    <property type="component" value="Unassembled WGS sequence"/>
</dbReference>
<reference evidence="2" key="1">
    <citation type="submission" date="2022-03" db="EMBL/GenBank/DDBJ databases">
        <authorList>
            <person name="Lindestad O."/>
        </authorList>
    </citation>
    <scope>NUCLEOTIDE SEQUENCE</scope>
</reference>
<evidence type="ECO:0000256" key="1">
    <source>
        <dbReference type="SAM" id="MobiDB-lite"/>
    </source>
</evidence>
<comment type="caution">
    <text evidence="2">The sequence shown here is derived from an EMBL/GenBank/DDBJ whole genome shotgun (WGS) entry which is preliminary data.</text>
</comment>
<gene>
    <name evidence="2" type="primary">jg19744</name>
    <name evidence="2" type="ORF">PAEG_LOCUS17464</name>
</gene>
<feature type="region of interest" description="Disordered" evidence="1">
    <location>
        <begin position="1"/>
        <end position="30"/>
    </location>
</feature>
<keyword evidence="3" id="KW-1185">Reference proteome</keyword>
<sequence>MEAPLPLEVEDEGRPQQTSSSGSGSSSGTGYYGHKNGCCQLLLLDKLVSVLVAWFRFYTNECRVLCTRQANKVSKPIQLRTNSF</sequence>
<evidence type="ECO:0000313" key="2">
    <source>
        <dbReference type="EMBL" id="CAH2240992.1"/>
    </source>
</evidence>